<accession>A0AAV7LYX7</accession>
<gene>
    <name evidence="1" type="ORF">NDU88_001761</name>
    <name evidence="2" type="ORF">NDU88_001762</name>
</gene>
<proteinExistence type="predicted"/>
<organism evidence="2 3">
    <name type="scientific">Pleurodeles waltl</name>
    <name type="common">Iberian ribbed newt</name>
    <dbReference type="NCBI Taxonomy" id="8319"/>
    <lineage>
        <taxon>Eukaryota</taxon>
        <taxon>Metazoa</taxon>
        <taxon>Chordata</taxon>
        <taxon>Craniata</taxon>
        <taxon>Vertebrata</taxon>
        <taxon>Euteleostomi</taxon>
        <taxon>Amphibia</taxon>
        <taxon>Batrachia</taxon>
        <taxon>Caudata</taxon>
        <taxon>Salamandroidea</taxon>
        <taxon>Salamandridae</taxon>
        <taxon>Pleurodelinae</taxon>
        <taxon>Pleurodeles</taxon>
    </lineage>
</organism>
<sequence>MKETTQASETYRSLSSGEFYAWRKYCPGVIHSVGCCNAVAMLSGTYTRPAERLFALKADMHSSEKEA</sequence>
<dbReference type="EMBL" id="JANPWB010000014">
    <property type="protein sequence ID" value="KAJ1096627.1"/>
    <property type="molecule type" value="Genomic_DNA"/>
</dbReference>
<protein>
    <submittedName>
        <fullName evidence="2">Uncharacterized protein</fullName>
    </submittedName>
</protein>
<dbReference type="Proteomes" id="UP001066276">
    <property type="component" value="Chromosome 10"/>
</dbReference>
<evidence type="ECO:0000313" key="1">
    <source>
        <dbReference type="EMBL" id="KAJ1096626.1"/>
    </source>
</evidence>
<keyword evidence="3" id="KW-1185">Reference proteome</keyword>
<evidence type="ECO:0000313" key="2">
    <source>
        <dbReference type="EMBL" id="KAJ1096627.1"/>
    </source>
</evidence>
<evidence type="ECO:0000313" key="3">
    <source>
        <dbReference type="Proteomes" id="UP001066276"/>
    </source>
</evidence>
<comment type="caution">
    <text evidence="2">The sequence shown here is derived from an EMBL/GenBank/DDBJ whole genome shotgun (WGS) entry which is preliminary data.</text>
</comment>
<dbReference type="AlphaFoldDB" id="A0AAV7LYX7"/>
<name>A0AAV7LYX7_PLEWA</name>
<dbReference type="EMBL" id="JANPWB010000014">
    <property type="protein sequence ID" value="KAJ1096626.1"/>
    <property type="molecule type" value="Genomic_DNA"/>
</dbReference>
<reference evidence="2" key="1">
    <citation type="journal article" date="2022" name="bioRxiv">
        <title>Sequencing and chromosome-scale assembly of the giantPleurodeles waltlgenome.</title>
        <authorList>
            <person name="Brown T."/>
            <person name="Elewa A."/>
            <person name="Iarovenko S."/>
            <person name="Subramanian E."/>
            <person name="Araus A.J."/>
            <person name="Petzold A."/>
            <person name="Susuki M."/>
            <person name="Suzuki K.-i.T."/>
            <person name="Hayashi T."/>
            <person name="Toyoda A."/>
            <person name="Oliveira C."/>
            <person name="Osipova E."/>
            <person name="Leigh N.D."/>
            <person name="Simon A."/>
            <person name="Yun M.H."/>
        </authorList>
    </citation>
    <scope>NUCLEOTIDE SEQUENCE</scope>
    <source>
        <strain evidence="2">20211129_DDA</strain>
        <tissue evidence="2">Liver</tissue>
    </source>
</reference>